<organism evidence="1 2">
    <name type="scientific">Phycomyces blakesleeanus (strain ATCC 8743b / DSM 1359 / FGSC 10004 / NBRC 33097 / NRRL 1555)</name>
    <dbReference type="NCBI Taxonomy" id="763407"/>
    <lineage>
        <taxon>Eukaryota</taxon>
        <taxon>Fungi</taxon>
        <taxon>Fungi incertae sedis</taxon>
        <taxon>Mucoromycota</taxon>
        <taxon>Mucoromycotina</taxon>
        <taxon>Mucoromycetes</taxon>
        <taxon>Mucorales</taxon>
        <taxon>Phycomycetaceae</taxon>
        <taxon>Phycomyces</taxon>
    </lineage>
</organism>
<evidence type="ECO:0000313" key="2">
    <source>
        <dbReference type="Proteomes" id="UP000077315"/>
    </source>
</evidence>
<keyword evidence="2" id="KW-1185">Reference proteome</keyword>
<name>A0A162PSW6_PHYB8</name>
<accession>A0A162PSW6</accession>
<proteinExistence type="predicted"/>
<dbReference type="PANTHER" id="PTHR33324:SF2">
    <property type="entry name" value="MYB_SANT-LIKE DNA-BINDING DOMAIN-CONTAINING PROTEIN"/>
    <property type="match status" value="1"/>
</dbReference>
<dbReference type="RefSeq" id="XP_018293707.1">
    <property type="nucleotide sequence ID" value="XM_018441315.1"/>
</dbReference>
<dbReference type="AlphaFoldDB" id="A0A162PSW6"/>
<dbReference type="GeneID" id="29002221"/>
<dbReference type="OrthoDB" id="168171at2759"/>
<dbReference type="EMBL" id="KV440977">
    <property type="protein sequence ID" value="OAD75667.1"/>
    <property type="molecule type" value="Genomic_DNA"/>
</dbReference>
<protein>
    <submittedName>
        <fullName evidence="1">Uncharacterized protein</fullName>
    </submittedName>
</protein>
<dbReference type="Proteomes" id="UP000077315">
    <property type="component" value="Unassembled WGS sequence"/>
</dbReference>
<evidence type="ECO:0000313" key="1">
    <source>
        <dbReference type="EMBL" id="OAD75667.1"/>
    </source>
</evidence>
<gene>
    <name evidence="1" type="ORF">PHYBLDRAFT_64574</name>
</gene>
<dbReference type="PANTHER" id="PTHR33324">
    <property type="entry name" value="EXPRESSED PROTEIN"/>
    <property type="match status" value="1"/>
</dbReference>
<dbReference type="InParanoid" id="A0A162PSW6"/>
<reference evidence="2" key="1">
    <citation type="submission" date="2015-06" db="EMBL/GenBank/DDBJ databases">
        <title>Expansion of signal transduction pathways in fungi by whole-genome duplication.</title>
        <authorList>
            <consortium name="DOE Joint Genome Institute"/>
            <person name="Corrochano L.M."/>
            <person name="Kuo A."/>
            <person name="Marcet-Houben M."/>
            <person name="Polaino S."/>
            <person name="Salamov A."/>
            <person name="Villalobos J.M."/>
            <person name="Alvarez M.I."/>
            <person name="Avalos J."/>
            <person name="Benito E.P."/>
            <person name="Benoit I."/>
            <person name="Burger G."/>
            <person name="Camino L.P."/>
            <person name="Canovas D."/>
            <person name="Cerda-Olmedo E."/>
            <person name="Cheng J.-F."/>
            <person name="Dominguez A."/>
            <person name="Elias M."/>
            <person name="Eslava A.P."/>
            <person name="Glaser F."/>
            <person name="Grimwood J."/>
            <person name="Gutierrez G."/>
            <person name="Heitman J."/>
            <person name="Henrissat B."/>
            <person name="Iturriaga E.A."/>
            <person name="Lang B.F."/>
            <person name="Lavin J.L."/>
            <person name="Lee S."/>
            <person name="Li W."/>
            <person name="Lindquist E."/>
            <person name="Lopez-Garcia S."/>
            <person name="Luque E.M."/>
            <person name="Marcos A.T."/>
            <person name="Martin J."/>
            <person name="McCluskey K."/>
            <person name="Medina H.R."/>
            <person name="Miralles-Duran A."/>
            <person name="Miyazaki A."/>
            <person name="Munoz-Torres E."/>
            <person name="Oguiza J.A."/>
            <person name="Ohm R."/>
            <person name="Olmedo M."/>
            <person name="Orejas M."/>
            <person name="Ortiz-Castellanos L."/>
            <person name="Pisabarro A.G."/>
            <person name="Rodriguez-Romero J."/>
            <person name="Ruiz-Herrera J."/>
            <person name="Ruiz-Vazquez R."/>
            <person name="Sanz C."/>
            <person name="Schackwitz W."/>
            <person name="Schmutz J."/>
            <person name="Shahriari M."/>
            <person name="Shelest E."/>
            <person name="Silva-Franco F."/>
            <person name="Soanes D."/>
            <person name="Syed K."/>
            <person name="Tagua V.G."/>
            <person name="Talbot N.J."/>
            <person name="Thon M."/>
            <person name="De vries R.P."/>
            <person name="Wiebenga A."/>
            <person name="Yadav J.S."/>
            <person name="Braun E.L."/>
            <person name="Baker S."/>
            <person name="Garre V."/>
            <person name="Horwitz B."/>
            <person name="Torres-Martinez S."/>
            <person name="Idnurm A."/>
            <person name="Herrera-Estrella A."/>
            <person name="Gabaldon T."/>
            <person name="Grigoriev I.V."/>
        </authorList>
    </citation>
    <scope>NUCLEOTIDE SEQUENCE [LARGE SCALE GENOMIC DNA]</scope>
    <source>
        <strain evidence="2">NRRL 1555(-)</strain>
    </source>
</reference>
<dbReference type="VEuPathDB" id="FungiDB:PHYBLDRAFT_64574"/>
<sequence>MSSQNNNTNRRDSKLWNKDGVNGGLSSIIILVLWLSEEANYRRWKGSNAGQGIKDSLEENEMPEEEVASTMRETMIRKFQYFYDLEPVMSDRPSVIPPFPISSNEEADVKSAFSLDTFDTFDDEEVLMNGRQEISKSSSFAQRRLFSAISHAASNRPGKKVCKTIDAGIVDIVRMAEEMQREKVQQFWQNLAAEEVFQKTQLVLDERRVAVEEMRALTERIRADSESAQH</sequence>